<evidence type="ECO:0000259" key="5">
    <source>
        <dbReference type="Pfam" id="PF00150"/>
    </source>
</evidence>
<keyword evidence="3 4" id="KW-0326">Glycosidase</keyword>
<dbReference type="InterPro" id="IPR018087">
    <property type="entry name" value="Glyco_hydro_5_CS"/>
</dbReference>
<dbReference type="Pfam" id="PF00150">
    <property type="entry name" value="Cellulase"/>
    <property type="match status" value="1"/>
</dbReference>
<evidence type="ECO:0000256" key="4">
    <source>
        <dbReference type="RuleBase" id="RU361153"/>
    </source>
</evidence>
<dbReference type="GO" id="GO:0000272">
    <property type="term" value="P:polysaccharide catabolic process"/>
    <property type="evidence" value="ECO:0007669"/>
    <property type="project" value="InterPro"/>
</dbReference>
<dbReference type="InterPro" id="IPR017853">
    <property type="entry name" value="GH"/>
</dbReference>
<dbReference type="GO" id="GO:0051015">
    <property type="term" value="F:actin filament binding"/>
    <property type="evidence" value="ECO:0007669"/>
    <property type="project" value="InterPro"/>
</dbReference>
<evidence type="ECO:0000313" key="7">
    <source>
        <dbReference type="EMBL" id="GMN33688.1"/>
    </source>
</evidence>
<keyword evidence="2 4" id="KW-0378">Hydrolase</keyword>
<dbReference type="InterPro" id="IPR008999">
    <property type="entry name" value="Actin-crosslinking"/>
</dbReference>
<dbReference type="SUPFAM" id="SSF50405">
    <property type="entry name" value="Actin-crosslinking proteins"/>
    <property type="match status" value="1"/>
</dbReference>
<keyword evidence="8" id="KW-1185">Reference proteome</keyword>
<dbReference type="GO" id="GO:0015629">
    <property type="term" value="C:actin cytoskeleton"/>
    <property type="evidence" value="ECO:0007669"/>
    <property type="project" value="TreeGrafter"/>
</dbReference>
<comment type="similarity">
    <text evidence="1 4">Belongs to the glycosyl hydrolase 5 (cellulase A) family.</text>
</comment>
<dbReference type="SUPFAM" id="SSF51445">
    <property type="entry name" value="(Trans)glycosidases"/>
    <property type="match status" value="1"/>
</dbReference>
<evidence type="ECO:0000256" key="1">
    <source>
        <dbReference type="ARBA" id="ARBA00005641"/>
    </source>
</evidence>
<evidence type="ECO:0000259" key="6">
    <source>
        <dbReference type="Pfam" id="PF25490"/>
    </source>
</evidence>
<dbReference type="EMBL" id="BTGU01000004">
    <property type="protein sequence ID" value="GMN33688.1"/>
    <property type="molecule type" value="Genomic_DNA"/>
</dbReference>
<dbReference type="GO" id="GO:0005737">
    <property type="term" value="C:cytoplasm"/>
    <property type="evidence" value="ECO:0007669"/>
    <property type="project" value="TreeGrafter"/>
</dbReference>
<dbReference type="GO" id="GO:0051017">
    <property type="term" value="P:actin filament bundle assembly"/>
    <property type="evidence" value="ECO:0007669"/>
    <property type="project" value="TreeGrafter"/>
</dbReference>
<dbReference type="Pfam" id="PF25490">
    <property type="entry name" value="DUF7910"/>
    <property type="match status" value="2"/>
</dbReference>
<reference evidence="7" key="1">
    <citation type="submission" date="2023-07" db="EMBL/GenBank/DDBJ databases">
        <title>draft genome sequence of fig (Ficus carica).</title>
        <authorList>
            <person name="Takahashi T."/>
            <person name="Nishimura K."/>
        </authorList>
    </citation>
    <scope>NUCLEOTIDE SEQUENCE</scope>
</reference>
<feature type="domain" description="DUF7910" evidence="6">
    <location>
        <begin position="32"/>
        <end position="77"/>
    </location>
</feature>
<dbReference type="InterPro" id="IPR010431">
    <property type="entry name" value="Fascin"/>
</dbReference>
<proteinExistence type="inferred from homology"/>
<evidence type="ECO:0008006" key="9">
    <source>
        <dbReference type="Google" id="ProtNLM"/>
    </source>
</evidence>
<dbReference type="GO" id="GO:0016477">
    <property type="term" value="P:cell migration"/>
    <property type="evidence" value="ECO:0007669"/>
    <property type="project" value="TreeGrafter"/>
</dbReference>
<gene>
    <name evidence="7" type="ORF">TIFTF001_004295</name>
</gene>
<dbReference type="Gene3D" id="3.20.20.80">
    <property type="entry name" value="Glycosidases"/>
    <property type="match status" value="1"/>
</dbReference>
<sequence length="459" mass="51736">MAENLPLKVVNLGNWLVAEKWMEPSLFDGIVNDDLLDGTQIWLKSTKVNKYLTAEDGGGSLVVANREEASDWETFRFVQKDQNARVVAVNNVPGGWETFEIERKAEDRNRIRIKASNGLYLQVQSDTMVSADYGGSGWEDSNPSVFIMTKRGELGGEYQLTYGLGPDKALQRLQEHRNTYITEEDFRFMSSNGLNAVRIPVGWWIAFDPYPPKPFVGGSLPALDNAFSWAQKYGMKVIVDLHAAQGSQNGWDHSATRDGVLEWGDAQISDTVAVIDFLAKRYANHPSLIAIELMNEPSTGVNLDTLTRYYKAGYDAVRKYTSTAYVILSNRVVTGDKRELFSLASGLNRVVIDVHYYNYFFDGFRDWSAQQNIDIIYNDRSAELGALIISNGPLVFVGEWSGAGYAFENGASAEDQKRFLKAQLDVFGRATFGWAYWSCKTQDTTWNLKWLIENNYIKL</sequence>
<dbReference type="CDD" id="cd00257">
    <property type="entry name" value="beta-trefoil_FSCN-like"/>
    <property type="match status" value="1"/>
</dbReference>
<protein>
    <recommendedName>
        <fullName evidence="9">Mannan endo-1,4-beta-mannosidase</fullName>
    </recommendedName>
</protein>
<dbReference type="Proteomes" id="UP001187192">
    <property type="component" value="Unassembled WGS sequence"/>
</dbReference>
<dbReference type="InterPro" id="IPR001547">
    <property type="entry name" value="Glyco_hydro_5"/>
</dbReference>
<evidence type="ECO:0000256" key="2">
    <source>
        <dbReference type="ARBA" id="ARBA00022801"/>
    </source>
</evidence>
<accession>A0AA87ZUS0</accession>
<dbReference type="GO" id="GO:0004553">
    <property type="term" value="F:hydrolase activity, hydrolyzing O-glycosyl compounds"/>
    <property type="evidence" value="ECO:0007669"/>
    <property type="project" value="InterPro"/>
</dbReference>
<evidence type="ECO:0000256" key="3">
    <source>
        <dbReference type="ARBA" id="ARBA00023295"/>
    </source>
</evidence>
<evidence type="ECO:0000313" key="8">
    <source>
        <dbReference type="Proteomes" id="UP001187192"/>
    </source>
</evidence>
<dbReference type="PANTHER" id="PTHR10551">
    <property type="entry name" value="FASCIN"/>
    <property type="match status" value="1"/>
</dbReference>
<feature type="domain" description="Glycoside hydrolase family 5" evidence="5">
    <location>
        <begin position="178"/>
        <end position="441"/>
    </location>
</feature>
<dbReference type="PANTHER" id="PTHR10551:SF13">
    <property type="entry name" value="GLUCAN 1,3-BETA-GLUCOSIDASE ARB_04467-RELATED"/>
    <property type="match status" value="1"/>
</dbReference>
<name>A0AA87ZUS0_FICCA</name>
<dbReference type="AlphaFoldDB" id="A0AA87ZUS0"/>
<dbReference type="PROSITE" id="PS00659">
    <property type="entry name" value="GLYCOSYL_HYDROL_F5"/>
    <property type="match status" value="1"/>
</dbReference>
<organism evidence="7 8">
    <name type="scientific">Ficus carica</name>
    <name type="common">Common fig</name>
    <dbReference type="NCBI Taxonomy" id="3494"/>
    <lineage>
        <taxon>Eukaryota</taxon>
        <taxon>Viridiplantae</taxon>
        <taxon>Streptophyta</taxon>
        <taxon>Embryophyta</taxon>
        <taxon>Tracheophyta</taxon>
        <taxon>Spermatophyta</taxon>
        <taxon>Magnoliopsida</taxon>
        <taxon>eudicotyledons</taxon>
        <taxon>Gunneridae</taxon>
        <taxon>Pentapetalae</taxon>
        <taxon>rosids</taxon>
        <taxon>fabids</taxon>
        <taxon>Rosales</taxon>
        <taxon>Moraceae</taxon>
        <taxon>Ficeae</taxon>
        <taxon>Ficus</taxon>
    </lineage>
</organism>
<dbReference type="InterPro" id="IPR057232">
    <property type="entry name" value="DUF7910"/>
</dbReference>
<comment type="caution">
    <text evidence="7">The sequence shown here is derived from an EMBL/GenBank/DDBJ whole genome shotgun (WGS) entry which is preliminary data.</text>
</comment>
<dbReference type="GO" id="GO:0007163">
    <property type="term" value="P:establishment or maintenance of cell polarity"/>
    <property type="evidence" value="ECO:0007669"/>
    <property type="project" value="TreeGrafter"/>
</dbReference>
<dbReference type="Gramene" id="FCD_00012979-RA">
    <property type="protein sequence ID" value="FCD_00012979-RA:cds"/>
    <property type="gene ID" value="FCD_00012979"/>
</dbReference>
<dbReference type="Gene3D" id="2.80.10.50">
    <property type="match status" value="1"/>
</dbReference>
<feature type="domain" description="DUF7910" evidence="6">
    <location>
        <begin position="79"/>
        <end position="149"/>
    </location>
</feature>